<gene>
    <name evidence="1" type="ORF">LCGC14_1510380</name>
</gene>
<proteinExistence type="predicted"/>
<protein>
    <submittedName>
        <fullName evidence="1">Uncharacterized protein</fullName>
    </submittedName>
</protein>
<accession>A0A0F9J1U2</accession>
<dbReference type="AlphaFoldDB" id="A0A0F9J1U2"/>
<dbReference type="EMBL" id="LAZR01011076">
    <property type="protein sequence ID" value="KKM63548.1"/>
    <property type="molecule type" value="Genomic_DNA"/>
</dbReference>
<organism evidence="1">
    <name type="scientific">marine sediment metagenome</name>
    <dbReference type="NCBI Taxonomy" id="412755"/>
    <lineage>
        <taxon>unclassified sequences</taxon>
        <taxon>metagenomes</taxon>
        <taxon>ecological metagenomes</taxon>
    </lineage>
</organism>
<sequence>MKVNNKSFRGEWKSKSWGMINRTWNDNDTVEIELPLSFSFIPVDRYHPNLAALMYGPVVLAAKESGALGRNMKDPTAWILPVSARLSLFQTKQTKRRFKPYYTFGEEEKYYMYHNIEE</sequence>
<comment type="caution">
    <text evidence="1">The sequence shown here is derived from an EMBL/GenBank/DDBJ whole genome shotgun (WGS) entry which is preliminary data.</text>
</comment>
<reference evidence="1" key="1">
    <citation type="journal article" date="2015" name="Nature">
        <title>Complex archaea that bridge the gap between prokaryotes and eukaryotes.</title>
        <authorList>
            <person name="Spang A."/>
            <person name="Saw J.H."/>
            <person name="Jorgensen S.L."/>
            <person name="Zaremba-Niedzwiedzka K."/>
            <person name="Martijn J."/>
            <person name="Lind A.E."/>
            <person name="van Eijk R."/>
            <person name="Schleper C."/>
            <person name="Guy L."/>
            <person name="Ettema T.J."/>
        </authorList>
    </citation>
    <scope>NUCLEOTIDE SEQUENCE</scope>
</reference>
<evidence type="ECO:0000313" key="1">
    <source>
        <dbReference type="EMBL" id="KKM63548.1"/>
    </source>
</evidence>
<name>A0A0F9J1U2_9ZZZZ</name>